<dbReference type="RefSeq" id="WP_048187721.1">
    <property type="nucleotide sequence ID" value="NZ_CP011097.1"/>
</dbReference>
<gene>
    <name evidence="1" type="ORF">SU86_001280</name>
</gene>
<organism evidence="1 2">
    <name type="scientific">Candidatus Nitrosotenuis cloacae</name>
    <dbReference type="NCBI Taxonomy" id="1603555"/>
    <lineage>
        <taxon>Archaea</taxon>
        <taxon>Nitrososphaerota</taxon>
        <taxon>Candidatus Nitrosotenuis</taxon>
    </lineage>
</organism>
<dbReference type="OrthoDB" id="11747at2157"/>
<dbReference type="AlphaFoldDB" id="A0A3G1B0S7"/>
<dbReference type="STRING" id="1603555.SU86_001280"/>
<protein>
    <submittedName>
        <fullName evidence="1">Uncharacterized protein</fullName>
    </submittedName>
</protein>
<dbReference type="KEGG" id="tah:SU86_001280"/>
<dbReference type="EMBL" id="CP011097">
    <property type="protein sequence ID" value="AJZ75242.1"/>
    <property type="molecule type" value="Genomic_DNA"/>
</dbReference>
<reference evidence="1 2" key="1">
    <citation type="journal article" date="2016" name="Sci. Rep.">
        <title>A novel ammonia-oxidizing archaeon from wastewater treatment plant: Its enrichment, physiological and genomic characteristics.</title>
        <authorList>
            <person name="Li Y."/>
            <person name="Ding K."/>
            <person name="Wen X."/>
            <person name="Zhang B."/>
            <person name="Shen B."/>
            <person name="Yang Y."/>
        </authorList>
    </citation>
    <scope>NUCLEOTIDE SEQUENCE [LARGE SCALE GENOMIC DNA]</scope>
    <source>
        <strain evidence="1 2">SAT1</strain>
    </source>
</reference>
<accession>A0A3G1B0S7</accession>
<keyword evidence="2" id="KW-1185">Reference proteome</keyword>
<evidence type="ECO:0000313" key="2">
    <source>
        <dbReference type="Proteomes" id="UP000266745"/>
    </source>
</evidence>
<proteinExistence type="predicted"/>
<dbReference type="GeneID" id="24875011"/>
<dbReference type="Proteomes" id="UP000266745">
    <property type="component" value="Chromosome"/>
</dbReference>
<sequence>MPKKKVILASITTILVLGIGISISQSIMTQQKYENVFYLDATFHQSQKQVEIKFSDNTSQTTGVVLEILGMETSFQRTFNGNSFTLMVPFDGEPQYGWKVVPITLVVSHPEFGKVGLKTDIHSEGQSSKVIFTQL</sequence>
<evidence type="ECO:0000313" key="1">
    <source>
        <dbReference type="EMBL" id="AJZ75242.1"/>
    </source>
</evidence>
<name>A0A3G1B0S7_9ARCH</name>